<evidence type="ECO:0000256" key="2">
    <source>
        <dbReference type="ARBA" id="ARBA00022692"/>
    </source>
</evidence>
<dbReference type="GO" id="GO:0030154">
    <property type="term" value="P:cell differentiation"/>
    <property type="evidence" value="ECO:0007669"/>
    <property type="project" value="UniProtKB-ARBA"/>
</dbReference>
<accession>A0A226EFP7</accession>
<feature type="domain" description="Ig-like" evidence="12">
    <location>
        <begin position="328"/>
        <end position="428"/>
    </location>
</feature>
<dbReference type="Pfam" id="PF25059">
    <property type="entry name" value="FN3_DSCAM-DSCAML_C"/>
    <property type="match status" value="1"/>
</dbReference>
<dbReference type="InterPro" id="IPR050964">
    <property type="entry name" value="Striated_Muscle_Regulatory"/>
</dbReference>
<dbReference type="InterPro" id="IPR056754">
    <property type="entry name" value="DSCAM/DSCAML_C"/>
</dbReference>
<dbReference type="OrthoDB" id="5982258at2759"/>
<dbReference type="CDD" id="cd00096">
    <property type="entry name" value="Ig"/>
    <property type="match status" value="1"/>
</dbReference>
<dbReference type="SMART" id="SM00409">
    <property type="entry name" value="IG"/>
    <property type="match status" value="1"/>
</dbReference>
<dbReference type="InterPro" id="IPR003599">
    <property type="entry name" value="Ig_sub"/>
</dbReference>
<dbReference type="PANTHER" id="PTHR13817">
    <property type="entry name" value="TITIN"/>
    <property type="match status" value="1"/>
</dbReference>
<evidence type="ECO:0000256" key="7">
    <source>
        <dbReference type="ARBA" id="ARBA00023136"/>
    </source>
</evidence>
<keyword evidence="9" id="KW-0393">Immunoglobulin domain</keyword>
<dbReference type="GO" id="GO:0016020">
    <property type="term" value="C:membrane"/>
    <property type="evidence" value="ECO:0007669"/>
    <property type="project" value="UniProtKB-SubCell"/>
</dbReference>
<keyword evidence="8" id="KW-1015">Disulfide bond</keyword>
<evidence type="ECO:0000313" key="14">
    <source>
        <dbReference type="EMBL" id="OXA56405.1"/>
    </source>
</evidence>
<dbReference type="CDD" id="cd00063">
    <property type="entry name" value="FN3"/>
    <property type="match status" value="4"/>
</dbReference>
<evidence type="ECO:0000259" key="12">
    <source>
        <dbReference type="PROSITE" id="PS50835"/>
    </source>
</evidence>
<dbReference type="PROSITE" id="PS50853">
    <property type="entry name" value="FN3"/>
    <property type="match status" value="3"/>
</dbReference>
<comment type="caution">
    <text evidence="14">The sequence shown here is derived from an EMBL/GenBank/DDBJ whole genome shotgun (WGS) entry which is preliminary data.</text>
</comment>
<organism evidence="14 15">
    <name type="scientific">Folsomia candida</name>
    <name type="common">Springtail</name>
    <dbReference type="NCBI Taxonomy" id="158441"/>
    <lineage>
        <taxon>Eukaryota</taxon>
        <taxon>Metazoa</taxon>
        <taxon>Ecdysozoa</taxon>
        <taxon>Arthropoda</taxon>
        <taxon>Hexapoda</taxon>
        <taxon>Collembola</taxon>
        <taxon>Entomobryomorpha</taxon>
        <taxon>Isotomoidea</taxon>
        <taxon>Isotomidae</taxon>
        <taxon>Proisotominae</taxon>
        <taxon>Folsomia</taxon>
    </lineage>
</organism>
<dbReference type="Gene3D" id="2.60.40.10">
    <property type="entry name" value="Immunoglobulins"/>
    <property type="match status" value="5"/>
</dbReference>
<dbReference type="SUPFAM" id="SSF48726">
    <property type="entry name" value="Immunoglobulin"/>
    <property type="match status" value="1"/>
</dbReference>
<reference evidence="14 15" key="1">
    <citation type="submission" date="2015-12" db="EMBL/GenBank/DDBJ databases">
        <title>The genome of Folsomia candida.</title>
        <authorList>
            <person name="Faddeeva A."/>
            <person name="Derks M.F."/>
            <person name="Anvar Y."/>
            <person name="Smit S."/>
            <person name="Van Straalen N."/>
            <person name="Roelofs D."/>
        </authorList>
    </citation>
    <scope>NUCLEOTIDE SEQUENCE [LARGE SCALE GENOMIC DNA]</scope>
    <source>
        <strain evidence="14 15">VU population</strain>
        <tissue evidence="14">Whole body</tissue>
    </source>
</reference>
<dbReference type="InterPro" id="IPR007110">
    <property type="entry name" value="Ig-like_dom"/>
</dbReference>
<dbReference type="InterPro" id="IPR003961">
    <property type="entry name" value="FN3_dom"/>
</dbReference>
<proteinExistence type="predicted"/>
<evidence type="ECO:0000256" key="5">
    <source>
        <dbReference type="ARBA" id="ARBA00022889"/>
    </source>
</evidence>
<dbReference type="SMART" id="SM00408">
    <property type="entry name" value="IGc2"/>
    <property type="match status" value="1"/>
</dbReference>
<keyword evidence="15" id="KW-1185">Reference proteome</keyword>
<dbReference type="EMBL" id="LNIX01000004">
    <property type="protein sequence ID" value="OXA56405.1"/>
    <property type="molecule type" value="Genomic_DNA"/>
</dbReference>
<evidence type="ECO:0000256" key="4">
    <source>
        <dbReference type="ARBA" id="ARBA00022737"/>
    </source>
</evidence>
<dbReference type="FunFam" id="2.60.40.10:FF:000093">
    <property type="entry name" value="Down syndrome cell adhesion molecule, isoform B"/>
    <property type="match status" value="1"/>
</dbReference>
<dbReference type="Proteomes" id="UP000198287">
    <property type="component" value="Unassembled WGS sequence"/>
</dbReference>
<dbReference type="InterPro" id="IPR036179">
    <property type="entry name" value="Ig-like_dom_sf"/>
</dbReference>
<evidence type="ECO:0000313" key="15">
    <source>
        <dbReference type="Proteomes" id="UP000198287"/>
    </source>
</evidence>
<feature type="region of interest" description="Disordered" evidence="10">
    <location>
        <begin position="857"/>
        <end position="895"/>
    </location>
</feature>
<evidence type="ECO:0000256" key="1">
    <source>
        <dbReference type="ARBA" id="ARBA00004167"/>
    </source>
</evidence>
<keyword evidence="5" id="KW-0130">Cell adhesion</keyword>
<evidence type="ECO:0000256" key="6">
    <source>
        <dbReference type="ARBA" id="ARBA00022989"/>
    </source>
</evidence>
<comment type="subcellular location">
    <subcellularLocation>
        <location evidence="1">Membrane</location>
        <topology evidence="1">Single-pass membrane protein</topology>
    </subcellularLocation>
</comment>
<feature type="domain" description="Fibronectin type-III" evidence="13">
    <location>
        <begin position="524"/>
        <end position="622"/>
    </location>
</feature>
<dbReference type="AlphaFoldDB" id="A0A226EFP7"/>
<evidence type="ECO:0000256" key="11">
    <source>
        <dbReference type="SAM" id="Phobius"/>
    </source>
</evidence>
<evidence type="ECO:0000256" key="9">
    <source>
        <dbReference type="ARBA" id="ARBA00023319"/>
    </source>
</evidence>
<feature type="domain" description="Fibronectin type-III" evidence="13">
    <location>
        <begin position="144"/>
        <end position="249"/>
    </location>
</feature>
<feature type="non-terminal residue" evidence="14">
    <location>
        <position position="1"/>
    </location>
</feature>
<dbReference type="OMA" id="VHINSWH"/>
<sequence>PPSEVVQITTTEEAPEGPPIEIVAEADSSTRLRVRWAPPERALWHGQILGYYLGYRELSLALADHPVLLSQEDGNEGVTMTGENWRTLLHSHLYGNLADLHGYHFKTVEVGQDFGGETTIHNLRKFTRYAIVVQAFNAKVPTQPPEKFECRSTSPQSLVLTWEPPPLEARHGAVQGYKVDVLVVGGQDEGGPGSEAESGDQIETKVTTERDLVLHGLRKWTNYSVTVRGFTVVGDGAVSTPLLCRTDEDVNPSSSSEEKKWMFRFLPSATFFLAIQSANVTEKKQVSFPDLRLEWVGLKEASTYEFWVSCTTRVGEGTPTKRINATTPTNNKVSAKIATFSGTVEIPWKKELGLDCVVVGVPEPTVEWSFNGGAEIHGGNGKREVQPSPGGNTKLVVKDVGVEDGGNYTCTATNAHGSESVVYAVKVQTPPEAPILQVIEVGYTSLKVVWSTPHSGGSQVRGYLVSYRRDGGDWEETEVGPRATGHTLQPLLCGSTYQLYITAVNKIGPSPASDILTRSTKGSAPISPKKEEALVSNHSTIVMRLDLWKDAGCPILRFTIEYKKSQEKSWMRIPAELNGSAKSYTLTGLHANTRYDIRVTAGNHAGDTLAKYEFLTGSLPPLDTTSHGNGGGKSPGESIGESRDGDSALGENEASTLSTSLLIVFPSVLALAMVTAVISFFCYIRRKRILGIPHPKTVIGDHNYAGSGDGTSYLDCGGGQGQGYGHGQGGIMYDAATPHQHYTLVKGSQGQFPPDLTAQYATKGRDLAGDYGDDVCPYATFQLPENPPTRPLLTKGLGGSGGFHTGDTLYNVGNVYSGPYHADTEYMKSGRLTKVVGDEEDAEVTKILAMHMPPLEYDDTGANDGEISPKYHHPHNQFSSHFHNDYASSQQQRQIILQQQQYQKQHVGTFRRRNGQGKKN</sequence>
<keyword evidence="3" id="KW-0732">Signal</keyword>
<dbReference type="GO" id="GO:0007155">
    <property type="term" value="P:cell adhesion"/>
    <property type="evidence" value="ECO:0007669"/>
    <property type="project" value="UniProtKB-KW"/>
</dbReference>
<dbReference type="GO" id="GO:0009653">
    <property type="term" value="P:anatomical structure morphogenesis"/>
    <property type="evidence" value="ECO:0007669"/>
    <property type="project" value="UniProtKB-ARBA"/>
</dbReference>
<keyword evidence="2 11" id="KW-0812">Transmembrane</keyword>
<feature type="region of interest" description="Disordered" evidence="10">
    <location>
        <begin position="621"/>
        <end position="651"/>
    </location>
</feature>
<keyword evidence="4" id="KW-0677">Repeat</keyword>
<name>A0A226EFP7_FOLCA</name>
<dbReference type="PANTHER" id="PTHR13817:SF73">
    <property type="entry name" value="FIBRONECTIN TYPE-III DOMAIN-CONTAINING PROTEIN"/>
    <property type="match status" value="1"/>
</dbReference>
<evidence type="ECO:0000256" key="3">
    <source>
        <dbReference type="ARBA" id="ARBA00022729"/>
    </source>
</evidence>
<dbReference type="SUPFAM" id="SSF49265">
    <property type="entry name" value="Fibronectin type III"/>
    <property type="match status" value="4"/>
</dbReference>
<dbReference type="SMART" id="SM00060">
    <property type="entry name" value="FN3"/>
    <property type="match status" value="4"/>
</dbReference>
<keyword evidence="7 11" id="KW-0472">Membrane</keyword>
<gene>
    <name evidence="14" type="ORF">Fcan01_08744</name>
</gene>
<dbReference type="InterPro" id="IPR013098">
    <property type="entry name" value="Ig_I-set"/>
</dbReference>
<evidence type="ECO:0000256" key="8">
    <source>
        <dbReference type="ARBA" id="ARBA00023157"/>
    </source>
</evidence>
<dbReference type="STRING" id="158441.A0A226EFP7"/>
<dbReference type="Pfam" id="PF00041">
    <property type="entry name" value="fn3"/>
    <property type="match status" value="2"/>
</dbReference>
<feature type="transmembrane region" description="Helical" evidence="11">
    <location>
        <begin position="661"/>
        <end position="684"/>
    </location>
</feature>
<protein>
    <submittedName>
        <fullName evidence="14">Down syndrome cell adhesion molecule-like protein Dscam2</fullName>
    </submittedName>
</protein>
<dbReference type="InterPro" id="IPR013783">
    <property type="entry name" value="Ig-like_fold"/>
</dbReference>
<evidence type="ECO:0000256" key="10">
    <source>
        <dbReference type="SAM" id="MobiDB-lite"/>
    </source>
</evidence>
<dbReference type="Pfam" id="PF07679">
    <property type="entry name" value="I-set"/>
    <property type="match status" value="1"/>
</dbReference>
<dbReference type="FunFam" id="2.60.40.10:FF:000032">
    <property type="entry name" value="palladin isoform X1"/>
    <property type="match status" value="1"/>
</dbReference>
<feature type="compositionally biased region" description="Polar residues" evidence="10">
    <location>
        <begin position="876"/>
        <end position="889"/>
    </location>
</feature>
<dbReference type="InterPro" id="IPR003598">
    <property type="entry name" value="Ig_sub2"/>
</dbReference>
<dbReference type="InterPro" id="IPR036116">
    <property type="entry name" value="FN3_sf"/>
</dbReference>
<evidence type="ECO:0000259" key="13">
    <source>
        <dbReference type="PROSITE" id="PS50853"/>
    </source>
</evidence>
<dbReference type="PROSITE" id="PS50835">
    <property type="entry name" value="IG_LIKE"/>
    <property type="match status" value="1"/>
</dbReference>
<feature type="domain" description="Fibronectin type-III" evidence="13">
    <location>
        <begin position="430"/>
        <end position="523"/>
    </location>
</feature>
<keyword evidence="6 11" id="KW-1133">Transmembrane helix</keyword>